<organism evidence="1 2">
    <name type="scientific">Pneumocystis oryctolagi</name>
    <dbReference type="NCBI Taxonomy" id="42067"/>
    <lineage>
        <taxon>Eukaryota</taxon>
        <taxon>Fungi</taxon>
        <taxon>Dikarya</taxon>
        <taxon>Ascomycota</taxon>
        <taxon>Taphrinomycotina</taxon>
        <taxon>Pneumocystomycetes</taxon>
        <taxon>Pneumocystaceae</taxon>
        <taxon>Pneumocystis</taxon>
    </lineage>
</organism>
<accession>A0ACB7C8J9</accession>
<evidence type="ECO:0000313" key="1">
    <source>
        <dbReference type="EMBL" id="KAG4304007.1"/>
    </source>
</evidence>
<comment type="caution">
    <text evidence="1">The sequence shown here is derived from an EMBL/GenBank/DDBJ whole genome shotgun (WGS) entry which is preliminary data.</text>
</comment>
<evidence type="ECO:0000313" key="2">
    <source>
        <dbReference type="Proteomes" id="UP000768646"/>
    </source>
</evidence>
<reference evidence="1 2" key="1">
    <citation type="journal article" date="2021" name="Commun. Biol.">
        <title>Genomic insights into the host specific adaptation of the Pneumocystis genus.</title>
        <authorList>
            <person name="Cisse O.H."/>
            <person name="Ma L."/>
            <person name="Dekker J.P."/>
            <person name="Khil P.P."/>
            <person name="Youn J.-H."/>
            <person name="Brenchley J.M."/>
            <person name="Blair R."/>
            <person name="Pahar B."/>
            <person name="Chabe M."/>
            <person name="Van Rompay K.K.A."/>
            <person name="Keesler R."/>
            <person name="Sukura A."/>
            <person name="Hirsch V."/>
            <person name="Kutty G."/>
            <person name="Liu Y."/>
            <person name="Peng L."/>
            <person name="Chen J."/>
            <person name="Song J."/>
            <person name="Weissenbacher-Lang C."/>
            <person name="Xu J."/>
            <person name="Upham N.S."/>
            <person name="Stajich J.E."/>
            <person name="Cuomo C.A."/>
            <person name="Cushion M.T."/>
            <person name="Kovacs J.A."/>
        </authorList>
    </citation>
    <scope>NUCLEOTIDE SEQUENCE [LARGE SCALE GENOMIC DNA]</scope>
    <source>
        <strain evidence="1 2">RABM</strain>
    </source>
</reference>
<protein>
    <submittedName>
        <fullName evidence="1">Uncharacterized protein</fullName>
    </submittedName>
</protein>
<name>A0ACB7C8J9_9ASCO</name>
<keyword evidence="2" id="KW-1185">Reference proteome</keyword>
<dbReference type="Proteomes" id="UP000768646">
    <property type="component" value="Unassembled WGS sequence"/>
</dbReference>
<proteinExistence type="predicted"/>
<gene>
    <name evidence="1" type="ORF">PORY_002530</name>
</gene>
<sequence>MHFSANQEISCSEGEDGAWTDHTQRCSVSDEYIVPIEIEKKCEESIERRQLRKRRPEQKRPYTYDLLRHNEEFRKVGIRPMKSGFSGYLSSDSSDFQYTSQDSEKSCISMTHTDSESQDSEVFKWLKPNAKFINPNRYSWHLKGKKSFQKRVLSSPANSKEMSHISNYNSDTMITTKTKPFHSSNEMPKLEDKENDSQNSISNTSVLSLDSYSIIPVKRNSKTRYILQSSTDTEKSDFSYKERNFMDDISHYKKKLKGILPPSYLTLESRFIISNRYSERYKPSEKNTIQQENRKGLVKKKIAKSSSISKFLLTDLNLGNSGGYSKKTEDSNPILNHNYYSSNQSSDDNVALKKNVINKNYTKTEAFYKHLNFKKRYRKNNAYKKSSEKFLEYMLPKKKGKRKLNNSLQRIKIKKNPAIKIGILDILKEHKDRNDQPFPKFINLACRIMKSRNDLGRIYPYNKFFFFDNFQDRQEISEIFRKWKQGTLAPLYLKNDIFSSYSKPKVTADSICFQGKNPSVLIKKYGMEENVEKSNKYSKKILGKMFLQRGVQTKLTDNFIKKSNEFYNRKGRNRNYNVAKVFESIYSWLNKISSESNVSKTDANIENLRKSDIISALKGRRNIRKQIAKRVDPNRFDDTIIHRHVDNINMQNKNINLLQQSLEQFWLKKSTFSMSFNVNPIKQDIFFNSETFIGNGLLQKLLESDDNADESLHYIECYTIFDYEIKNDLSSDIKKIQKIFEKLSYNVLKYNIQGFKEKNIIDSSLYSFLFYLFRYITFWLQSDTSGLLIDFSKDLLELCENLSEQLIPSVQFSENLSLRSPSVKFFFELQMFFLIFSFKFMKLYFTKNDTSKFYNLCGTIMNVSQRLIKYLLKFGFDFLNSELKKQNNLKYSLKGIGNDCYFIEVWIVTIRIADFSSTLFNQSISNFWSLLNSELKITDLEIYEFLDHEKCWYSIMNLVMLYQFNVSGISCFPNGPDNWIMIEKILSNFFENIEVYNKELGNSRDAYVRTLFGRCHYFISTWKWSYARSIVILLYTFFSKRQLRNLPSENTIGYPRFIQNLDIDPSTSIETYDTCFHIFLKLIILVIEQFKIQLDNSFISSKDLKNLMSRITPLHNRKYSNDQELSIEDFISLENHHSLLLTLFRIVPVQYRPPIVMIQDLLQIENAHCKARLVNIKAWFYLTRFLLYNSNNDEFQAACNWYDLVLDATREEYLSIYRSYKSQLDFKTLKYFSNSKLLKYNLKQLENVMISCLSYKKEIIDLKDNINKEKILQLFSKASSINLFNFSSIIPSSVIIEALNLTCNFIRQLCGKFSCEKHNELHVDDSQDYGDISIFYDLIDNCDFENNIERRFSMIINETLSGQIFQMLSNYLGSDIEISYELLNAVIECWVLTADLLVRNRIKEWSNYLDYGQESWIRFGNNSKINQAGVIFMSKIIQECPDAYFAYRVTFISYWFRVIVEDKLYNQHILTSHILNIDSCNKLWNNPPFIKKSDVFEIQLSEIKLYQFSIISNTLANMGEIYSHLESENLLQITKSEFLTYLSNLFHSMRDNYQMLVRKNNNDLGKYIDLCQKLIGCVLQYCGEFVNENSLPILEWFTNSTNFPQPEEDIVYTAKKLKGYGRRNLFNPSIQEELFRFIKTKCEEALFENKRSQFSILMCLILKGDNNLDIETQTVNLVSFILDEIFSTYITYSKIHITWIYIIPMLEATKELMANFLEYKCQDSDICSILNIMQSFFHVLLSCLKTFFESSTLLAIYGSVKIFEILSILVKFLESLNYTNCSKNMHLYVFGDKDIKHLWQYVSKFLKLVPIFISWISSGKNDVDWPDLCIIEVQKKQLGTIQRQIYREWTLKESQTEYIWIHNFRNQEIKLISGFSEKKIKMLLLKGIFNFVACLFACGGVQELYVKEIIPSILLKGLLIDHNVIIEFMASIGKLHEFDNIDKNKYFIPNNVQIKQHFDSFNYILNVDLNDY</sequence>
<dbReference type="EMBL" id="JABTEG010000012">
    <property type="protein sequence ID" value="KAG4304007.1"/>
    <property type="molecule type" value="Genomic_DNA"/>
</dbReference>